<evidence type="ECO:0000313" key="2">
    <source>
        <dbReference type="Proteomes" id="UP000033016"/>
    </source>
</evidence>
<organism evidence="1 2">
    <name type="scientific">Bacillus phage Stills</name>
    <dbReference type="NCBI Taxonomy" id="1610833"/>
    <lineage>
        <taxon>Viruses</taxon>
        <taxon>Duplodnaviria</taxon>
        <taxon>Heunggongvirae</taxon>
        <taxon>Uroviricota</taxon>
        <taxon>Caudoviricetes</taxon>
        <taxon>Slashvirus</taxon>
        <taxon>Slashvirus stills</taxon>
    </lineage>
</organism>
<dbReference type="OrthoDB" id="14019at10239"/>
<protein>
    <submittedName>
        <fullName evidence="1">Uncharacterized protein</fullName>
    </submittedName>
</protein>
<proteinExistence type="predicted"/>
<reference evidence="2" key="2">
    <citation type="submission" date="2015-01" db="EMBL/GenBank/DDBJ databases">
        <title>Complete Genome of Bacillus megaterium Siphophage Stills.</title>
        <authorList>
            <person name="Lee S.S."/>
            <person name="Kongari R.R."/>
            <person name="Hernandez A.C."/>
            <person name="Everett G.F.K."/>
        </authorList>
    </citation>
    <scope>NUCLEOTIDE SEQUENCE [LARGE SCALE GENOMIC DNA]</scope>
</reference>
<evidence type="ECO:0000313" key="1">
    <source>
        <dbReference type="EMBL" id="AKC02635.1"/>
    </source>
</evidence>
<dbReference type="KEGG" id="vg:26661060"/>
<name>A0A0E3T7J4_9CAUD</name>
<dbReference type="RefSeq" id="YP_009196892.1">
    <property type="nucleotide sequence ID" value="NC_028777.1"/>
</dbReference>
<accession>A0A0E3T7J4</accession>
<sequence length="128" mass="15363">MSSKSKFKPLEVGDRVFIESRSFYDRQRPSLQENIVIEANRSSAYICPVYGNRPKYTEKRFCKRVQQKDGKVIAVLAGYHDILWRSEEQFNRYYMMVERKKQYIQQATDKLYKMSIKELEVFLEVNND</sequence>
<dbReference type="GeneID" id="26661060"/>
<gene>
    <name evidence="1" type="ORF">CPT_Stills7</name>
</gene>
<keyword evidence="2" id="KW-1185">Reference proteome</keyword>
<dbReference type="EMBL" id="KP696448">
    <property type="protein sequence ID" value="AKC02635.1"/>
    <property type="molecule type" value="Genomic_DNA"/>
</dbReference>
<reference evidence="1 2" key="1">
    <citation type="journal article" date="2015" name="Genome Announc.">
        <title>Complete Genome Sequence of Bacillus megaterium Siphophage Stills.</title>
        <authorList>
            <person name="Lee S.S."/>
            <person name="Kongari R.R."/>
            <person name="Hernandez A.C."/>
            <person name="Kuty Everett G.F."/>
        </authorList>
    </citation>
    <scope>NUCLEOTIDE SEQUENCE [LARGE SCALE GENOMIC DNA]</scope>
</reference>
<dbReference type="Proteomes" id="UP000033016">
    <property type="component" value="Segment"/>
</dbReference>